<comment type="caution">
    <text evidence="2">The sequence shown here is derived from an EMBL/GenBank/DDBJ whole genome shotgun (WGS) entry which is preliminary data.</text>
</comment>
<dbReference type="AlphaFoldDB" id="A0AAD9LP86"/>
<dbReference type="EMBL" id="JASMQC010000006">
    <property type="protein sequence ID" value="KAK1944663.1"/>
    <property type="molecule type" value="Genomic_DNA"/>
</dbReference>
<feature type="region of interest" description="Disordered" evidence="1">
    <location>
        <begin position="1"/>
        <end position="31"/>
    </location>
</feature>
<organism evidence="2 3">
    <name type="scientific">Phytophthora citrophthora</name>
    <dbReference type="NCBI Taxonomy" id="4793"/>
    <lineage>
        <taxon>Eukaryota</taxon>
        <taxon>Sar</taxon>
        <taxon>Stramenopiles</taxon>
        <taxon>Oomycota</taxon>
        <taxon>Peronosporomycetes</taxon>
        <taxon>Peronosporales</taxon>
        <taxon>Peronosporaceae</taxon>
        <taxon>Phytophthora</taxon>
    </lineage>
</organism>
<sequence length="112" mass="12591">MFRSAKPKKNKRRRVAEDEDEQRPSGDNTDVSVVAAASNRHTINTFSVGRSQYSRVVSSTNSFSLIQLQTGGVKRAKNVVQTQLVESEREIVPQQYAGDATYETQIDTEKDR</sequence>
<keyword evidence="3" id="KW-1185">Reference proteome</keyword>
<evidence type="ECO:0000313" key="2">
    <source>
        <dbReference type="EMBL" id="KAK1944663.1"/>
    </source>
</evidence>
<evidence type="ECO:0000313" key="3">
    <source>
        <dbReference type="Proteomes" id="UP001259832"/>
    </source>
</evidence>
<feature type="compositionally biased region" description="Basic residues" evidence="1">
    <location>
        <begin position="1"/>
        <end position="14"/>
    </location>
</feature>
<gene>
    <name evidence="2" type="ORF">P3T76_004575</name>
</gene>
<accession>A0AAD9LP86</accession>
<proteinExistence type="predicted"/>
<dbReference type="Proteomes" id="UP001259832">
    <property type="component" value="Unassembled WGS sequence"/>
</dbReference>
<name>A0AAD9LP86_9STRA</name>
<evidence type="ECO:0000256" key="1">
    <source>
        <dbReference type="SAM" id="MobiDB-lite"/>
    </source>
</evidence>
<reference evidence="2" key="1">
    <citation type="submission" date="2023-08" db="EMBL/GenBank/DDBJ databases">
        <title>Reference Genome Resource for the Citrus Pathogen Phytophthora citrophthora.</title>
        <authorList>
            <person name="Moller H."/>
            <person name="Coetzee B."/>
            <person name="Rose L.J."/>
            <person name="Van Niekerk J.M."/>
        </authorList>
    </citation>
    <scope>NUCLEOTIDE SEQUENCE</scope>
    <source>
        <strain evidence="2">STE-U-9442</strain>
    </source>
</reference>
<protein>
    <submittedName>
        <fullName evidence="2">Uncharacterized protein</fullName>
    </submittedName>
</protein>